<dbReference type="InterPro" id="IPR001173">
    <property type="entry name" value="Glyco_trans_2-like"/>
</dbReference>
<evidence type="ECO:0000313" key="2">
    <source>
        <dbReference type="EMBL" id="QCD36002.1"/>
    </source>
</evidence>
<proteinExistence type="predicted"/>
<dbReference type="Proteomes" id="UP000297031">
    <property type="component" value="Chromosome"/>
</dbReference>
<dbReference type="PANTHER" id="PTHR22916">
    <property type="entry name" value="GLYCOSYLTRANSFERASE"/>
    <property type="match status" value="1"/>
</dbReference>
<accession>A0A4P7VJT5</accession>
<protein>
    <submittedName>
        <fullName evidence="2">Glycosyltransferase</fullName>
    </submittedName>
</protein>
<dbReference type="KEGG" id="mgod:E7746_08960"/>
<dbReference type="EMBL" id="CP039393">
    <property type="protein sequence ID" value="QCD36002.1"/>
    <property type="molecule type" value="Genomic_DNA"/>
</dbReference>
<dbReference type="Pfam" id="PF00535">
    <property type="entry name" value="Glycos_transf_2"/>
    <property type="match status" value="1"/>
</dbReference>
<keyword evidence="3" id="KW-1185">Reference proteome</keyword>
<organism evidence="2 3">
    <name type="scientific">Muribaculum gordoncarteri</name>
    <dbReference type="NCBI Taxonomy" id="2530390"/>
    <lineage>
        <taxon>Bacteria</taxon>
        <taxon>Pseudomonadati</taxon>
        <taxon>Bacteroidota</taxon>
        <taxon>Bacteroidia</taxon>
        <taxon>Bacteroidales</taxon>
        <taxon>Muribaculaceae</taxon>
        <taxon>Muribaculum</taxon>
    </lineage>
</organism>
<dbReference type="PANTHER" id="PTHR22916:SF3">
    <property type="entry name" value="UDP-GLCNAC:BETAGAL BETA-1,3-N-ACETYLGLUCOSAMINYLTRANSFERASE-LIKE PROTEIN 1"/>
    <property type="match status" value="1"/>
</dbReference>
<gene>
    <name evidence="2" type="ORF">E7746_08960</name>
</gene>
<evidence type="ECO:0000259" key="1">
    <source>
        <dbReference type="Pfam" id="PF00535"/>
    </source>
</evidence>
<dbReference type="AlphaFoldDB" id="A0A4P7VJT5"/>
<dbReference type="Gene3D" id="3.90.550.10">
    <property type="entry name" value="Spore Coat Polysaccharide Biosynthesis Protein SpsA, Chain A"/>
    <property type="match status" value="1"/>
</dbReference>
<keyword evidence="2" id="KW-0808">Transferase</keyword>
<name>A0A4P7VJT5_9BACT</name>
<dbReference type="OrthoDB" id="199095at2"/>
<dbReference type="SUPFAM" id="SSF53448">
    <property type="entry name" value="Nucleotide-diphospho-sugar transferases"/>
    <property type="match status" value="1"/>
</dbReference>
<reference evidence="2 3" key="1">
    <citation type="submission" date="2019-02" db="EMBL/GenBank/DDBJ databases">
        <title>Isolation and identification of novel species under the genus Muribaculum.</title>
        <authorList>
            <person name="Miyake S."/>
            <person name="Ding Y."/>
            <person name="Low A."/>
            <person name="Soh M."/>
            <person name="Seedorf H."/>
        </authorList>
    </citation>
    <scope>NUCLEOTIDE SEQUENCE [LARGE SCALE GENOMIC DNA]</scope>
    <source>
        <strain evidence="2 3">TLL-A4</strain>
    </source>
</reference>
<dbReference type="GO" id="GO:0016758">
    <property type="term" value="F:hexosyltransferase activity"/>
    <property type="evidence" value="ECO:0007669"/>
    <property type="project" value="UniProtKB-ARBA"/>
</dbReference>
<sequence length="337" mass="38242">MTMRPEVSVITVTYNQAGTIARTLDSILAQECDFDYEIVIGEDCSTDDTLDICRRYAAAHPDKIRLLHNTVNKGVIDNYFDCIMECRGKYIADCPGDDYWIDRHKLQKHRDILAADPDVTLVHTAWNRLDHATGNVTPADADNANARYHNPIADGRSLLIPLLCHTHPPVIHLATAMYRADTIRNALMTEPHLFRDKSYPCEDLQIMTALAASGKIGYLPDVTLNYSVGHRSLSNPLGFKKQLDYQLGIFKLTLKLADRYAIDRSLLRPFIDERLRYMATLSFNSLDRPLMDAIIALMKEHEVTSTVKTNLIKLLSRNVILWKASVKLNGLTHRHEQ</sequence>
<evidence type="ECO:0000313" key="3">
    <source>
        <dbReference type="Proteomes" id="UP000297031"/>
    </source>
</evidence>
<dbReference type="InterPro" id="IPR029044">
    <property type="entry name" value="Nucleotide-diphossugar_trans"/>
</dbReference>
<feature type="domain" description="Glycosyltransferase 2-like" evidence="1">
    <location>
        <begin position="8"/>
        <end position="123"/>
    </location>
</feature>